<evidence type="ECO:0000313" key="2">
    <source>
        <dbReference type="Proteomes" id="UP000469185"/>
    </source>
</evidence>
<evidence type="ECO:0000313" key="1">
    <source>
        <dbReference type="EMBL" id="NED98317.1"/>
    </source>
</evidence>
<dbReference type="AlphaFoldDB" id="A0A6N9YTR1"/>
<dbReference type="RefSeq" id="WP_163821097.1">
    <property type="nucleotide sequence ID" value="NZ_JAAGOB010000018.1"/>
</dbReference>
<proteinExistence type="predicted"/>
<sequence>MAWSWRFIDAGGELMKDEDGADAGSTVEFPTQSDAESWIGEHWRQLSESGVHSVTLYEDGREVYGPMSLEPPE</sequence>
<gene>
    <name evidence="1" type="ORF">G1H11_23735</name>
</gene>
<dbReference type="EMBL" id="JAAGOB010000018">
    <property type="protein sequence ID" value="NED98317.1"/>
    <property type="molecule type" value="Genomic_DNA"/>
</dbReference>
<name>A0A6N9YTR1_9ACTN</name>
<keyword evidence="2" id="KW-1185">Reference proteome</keyword>
<protein>
    <submittedName>
        <fullName evidence="1">Uncharacterized protein</fullName>
    </submittedName>
</protein>
<reference evidence="1 2" key="1">
    <citation type="submission" date="2020-02" db="EMBL/GenBank/DDBJ databases">
        <authorList>
            <person name="Li X.-J."/>
            <person name="Feng X.-M."/>
        </authorList>
    </citation>
    <scope>NUCLEOTIDE SEQUENCE [LARGE SCALE GENOMIC DNA]</scope>
    <source>
        <strain evidence="1 2">CGMCC 4.7225</strain>
    </source>
</reference>
<dbReference type="Proteomes" id="UP000469185">
    <property type="component" value="Unassembled WGS sequence"/>
</dbReference>
<organism evidence="1 2">
    <name type="scientific">Phytoactinopolyspora alkaliphila</name>
    <dbReference type="NCBI Taxonomy" id="1783498"/>
    <lineage>
        <taxon>Bacteria</taxon>
        <taxon>Bacillati</taxon>
        <taxon>Actinomycetota</taxon>
        <taxon>Actinomycetes</taxon>
        <taxon>Jiangellales</taxon>
        <taxon>Jiangellaceae</taxon>
        <taxon>Phytoactinopolyspora</taxon>
    </lineage>
</organism>
<comment type="caution">
    <text evidence="1">The sequence shown here is derived from an EMBL/GenBank/DDBJ whole genome shotgun (WGS) entry which is preliminary data.</text>
</comment>
<accession>A0A6N9YTR1</accession>